<evidence type="ECO:0000313" key="8">
    <source>
        <dbReference type="EMBL" id="OAG13651.1"/>
    </source>
</evidence>
<dbReference type="AlphaFoldDB" id="A0A177D2I1"/>
<dbReference type="Gene3D" id="1.10.630.10">
    <property type="entry name" value="Cytochrome P450"/>
    <property type="match status" value="1"/>
</dbReference>
<organism evidence="8 9">
    <name type="scientific">Alternaria alternata</name>
    <name type="common">Alternaria rot fungus</name>
    <name type="synonym">Torula alternata</name>
    <dbReference type="NCBI Taxonomy" id="5599"/>
    <lineage>
        <taxon>Eukaryota</taxon>
        <taxon>Fungi</taxon>
        <taxon>Dikarya</taxon>
        <taxon>Ascomycota</taxon>
        <taxon>Pezizomycotina</taxon>
        <taxon>Dothideomycetes</taxon>
        <taxon>Pleosporomycetidae</taxon>
        <taxon>Pleosporales</taxon>
        <taxon>Pleosporineae</taxon>
        <taxon>Pleosporaceae</taxon>
        <taxon>Alternaria</taxon>
        <taxon>Alternaria sect. Alternaria</taxon>
        <taxon>Alternaria alternata complex</taxon>
    </lineage>
</organism>
<dbReference type="InterPro" id="IPR017972">
    <property type="entry name" value="Cyt_P450_CS"/>
</dbReference>
<dbReference type="RefSeq" id="XP_018379072.1">
    <property type="nucleotide sequence ID" value="XM_018529409.1"/>
</dbReference>
<dbReference type="GO" id="GO:0016705">
    <property type="term" value="F:oxidoreductase activity, acting on paired donors, with incorporation or reduction of molecular oxygen"/>
    <property type="evidence" value="ECO:0007669"/>
    <property type="project" value="InterPro"/>
</dbReference>
<evidence type="ECO:0000256" key="7">
    <source>
        <dbReference type="RuleBase" id="RU000461"/>
    </source>
</evidence>
<dbReference type="KEGG" id="aalt:CC77DRAFT_1084950"/>
<proteinExistence type="inferred from homology"/>
<dbReference type="VEuPathDB" id="FungiDB:CC77DRAFT_1084950"/>
<keyword evidence="7" id="KW-0560">Oxidoreductase</keyword>
<dbReference type="Pfam" id="PF00067">
    <property type="entry name" value="p450"/>
    <property type="match status" value="1"/>
</dbReference>
<dbReference type="InterPro" id="IPR050121">
    <property type="entry name" value="Cytochrome_P450_monoxygenase"/>
</dbReference>
<dbReference type="OMA" id="PPWVSTH"/>
<dbReference type="PRINTS" id="PR00385">
    <property type="entry name" value="P450"/>
</dbReference>
<dbReference type="CDD" id="cd11058">
    <property type="entry name" value="CYP60B-like"/>
    <property type="match status" value="1"/>
</dbReference>
<keyword evidence="9" id="KW-1185">Reference proteome</keyword>
<dbReference type="GO" id="GO:0005506">
    <property type="term" value="F:iron ion binding"/>
    <property type="evidence" value="ECO:0007669"/>
    <property type="project" value="InterPro"/>
</dbReference>
<dbReference type="GO" id="GO:0008168">
    <property type="term" value="F:methyltransferase activity"/>
    <property type="evidence" value="ECO:0007669"/>
    <property type="project" value="UniProtKB-KW"/>
</dbReference>
<dbReference type="InterPro" id="IPR002401">
    <property type="entry name" value="Cyt_P450_E_grp-I"/>
</dbReference>
<sequence>MERTFSHIPFAGWSILLVTFIPILGQAVHRRWLHSLSKYPGPWFNSVSSIPSAIAAFRGVQHLYNYKLHQRYGPVVRISPDELSFTESYAWEQIYGNRHGDVMEKAPLFIGVVKPIDGCVGIGLAKGSEHTRQRRAMAVGFTKPALMAQQEILEVQTAKLIHAVKTQGKNGKALNMSDWLSFTTFDIIGDLCFGESFHCLDEGVATEWALATTNVLISSTLDMAVRRVTGVGTWLNQMAQKLMPKEAMKWRMTTFMNTKKKTFDRLADETSSHKDVIYHIQRNKDARKTLAPTELLLNMTLLVTAGSETISTLLVTFMYNLCVHREIHKRLATMIRTTFADPSDITLQKLEELVYLDACIKEALRIFPPVSSNLPRAVPAKGAQIGPHILPGGSLVSVAPWAAVRSESNFHLPNEFHPERWLRNHPEQGWDPAFENDKLSASTPFGAGPKQCMGQSLSYYEIRLIVAHLLWAFDFELETEGVKGTKNQLWSLSPSTELLRSYQTLNRPELYIRFKEREMV</sequence>
<keyword evidence="8" id="KW-0808">Transferase</keyword>
<dbReference type="Proteomes" id="UP000077248">
    <property type="component" value="Unassembled WGS sequence"/>
</dbReference>
<comment type="cofactor">
    <cofactor evidence="1 6">
        <name>heme</name>
        <dbReference type="ChEBI" id="CHEBI:30413"/>
    </cofactor>
</comment>
<name>A0A177D2I1_ALTAL</name>
<dbReference type="GO" id="GO:0004497">
    <property type="term" value="F:monooxygenase activity"/>
    <property type="evidence" value="ECO:0007669"/>
    <property type="project" value="UniProtKB-KW"/>
</dbReference>
<comment type="similarity">
    <text evidence="2 7">Belongs to the cytochrome P450 family.</text>
</comment>
<keyword evidence="7" id="KW-0503">Monooxygenase</keyword>
<dbReference type="PANTHER" id="PTHR24305:SF210">
    <property type="entry name" value="CYTOCHROME P450 MONOOXYGENASE ASQL-RELATED"/>
    <property type="match status" value="1"/>
</dbReference>
<accession>A0A177D2I1</accession>
<dbReference type="GO" id="GO:0020037">
    <property type="term" value="F:heme binding"/>
    <property type="evidence" value="ECO:0007669"/>
    <property type="project" value="InterPro"/>
</dbReference>
<gene>
    <name evidence="8" type="ORF">CC77DRAFT_1084950</name>
</gene>
<feature type="binding site" description="axial binding residue" evidence="6">
    <location>
        <position position="452"/>
    </location>
    <ligand>
        <name>heme</name>
        <dbReference type="ChEBI" id="CHEBI:30413"/>
    </ligand>
    <ligandPart>
        <name>Fe</name>
        <dbReference type="ChEBI" id="CHEBI:18248"/>
    </ligandPart>
</feature>
<dbReference type="SUPFAM" id="SSF48264">
    <property type="entry name" value="Cytochrome P450"/>
    <property type="match status" value="1"/>
</dbReference>
<keyword evidence="5 6" id="KW-0408">Iron</keyword>
<evidence type="ECO:0000256" key="5">
    <source>
        <dbReference type="ARBA" id="ARBA00023004"/>
    </source>
</evidence>
<dbReference type="InterPro" id="IPR036396">
    <property type="entry name" value="Cyt_P450_sf"/>
</dbReference>
<evidence type="ECO:0000256" key="4">
    <source>
        <dbReference type="ARBA" id="ARBA00022723"/>
    </source>
</evidence>
<protein>
    <submittedName>
        <fullName evidence="8">Pisatin demethylase</fullName>
    </submittedName>
</protein>
<keyword evidence="4 6" id="KW-0479">Metal-binding</keyword>
<evidence type="ECO:0000256" key="1">
    <source>
        <dbReference type="ARBA" id="ARBA00001971"/>
    </source>
</evidence>
<dbReference type="PROSITE" id="PS00086">
    <property type="entry name" value="CYTOCHROME_P450"/>
    <property type="match status" value="1"/>
</dbReference>
<reference evidence="8 9" key="1">
    <citation type="submission" date="2016-05" db="EMBL/GenBank/DDBJ databases">
        <title>Comparative analysis of secretome profiles of manganese(II)-oxidizing ascomycete fungi.</title>
        <authorList>
            <consortium name="DOE Joint Genome Institute"/>
            <person name="Zeiner C.A."/>
            <person name="Purvine S.O."/>
            <person name="Zink E.M."/>
            <person name="Wu S."/>
            <person name="Pasa-Tolic L."/>
            <person name="Chaput D.L."/>
            <person name="Haridas S."/>
            <person name="Grigoriev I.V."/>
            <person name="Santelli C.M."/>
            <person name="Hansel C.M."/>
        </authorList>
    </citation>
    <scope>NUCLEOTIDE SEQUENCE [LARGE SCALE GENOMIC DNA]</scope>
    <source>
        <strain evidence="8 9">SRC1lrK2f</strain>
    </source>
</reference>
<dbReference type="GO" id="GO:0032259">
    <property type="term" value="P:methylation"/>
    <property type="evidence" value="ECO:0007669"/>
    <property type="project" value="UniProtKB-KW"/>
</dbReference>
<evidence type="ECO:0000256" key="3">
    <source>
        <dbReference type="ARBA" id="ARBA00022617"/>
    </source>
</evidence>
<dbReference type="PANTHER" id="PTHR24305">
    <property type="entry name" value="CYTOCHROME P450"/>
    <property type="match status" value="1"/>
</dbReference>
<evidence type="ECO:0000256" key="2">
    <source>
        <dbReference type="ARBA" id="ARBA00010617"/>
    </source>
</evidence>
<dbReference type="PRINTS" id="PR00463">
    <property type="entry name" value="EP450I"/>
</dbReference>
<dbReference type="InterPro" id="IPR001128">
    <property type="entry name" value="Cyt_P450"/>
</dbReference>
<dbReference type="EMBL" id="KV441508">
    <property type="protein sequence ID" value="OAG13651.1"/>
    <property type="molecule type" value="Genomic_DNA"/>
</dbReference>
<dbReference type="GeneID" id="29115003"/>
<evidence type="ECO:0000313" key="9">
    <source>
        <dbReference type="Proteomes" id="UP000077248"/>
    </source>
</evidence>
<keyword evidence="8" id="KW-0489">Methyltransferase</keyword>
<evidence type="ECO:0000256" key="6">
    <source>
        <dbReference type="PIRSR" id="PIRSR602401-1"/>
    </source>
</evidence>
<keyword evidence="3 6" id="KW-0349">Heme</keyword>